<proteinExistence type="predicted"/>
<evidence type="ECO:0000313" key="1">
    <source>
        <dbReference type="EMBL" id="EYC23564.1"/>
    </source>
</evidence>
<reference evidence="2" key="1">
    <citation type="journal article" date="2015" name="Nat. Genet.">
        <title>The genome and transcriptome of the zoonotic hookworm Ancylostoma ceylanicum identify infection-specific gene families.</title>
        <authorList>
            <person name="Schwarz E.M."/>
            <person name="Hu Y."/>
            <person name="Antoshechkin I."/>
            <person name="Miller M.M."/>
            <person name="Sternberg P.W."/>
            <person name="Aroian R.V."/>
        </authorList>
    </citation>
    <scope>NUCLEOTIDE SEQUENCE</scope>
    <source>
        <strain evidence="2">HY135</strain>
    </source>
</reference>
<organism evidence="1 2">
    <name type="scientific">Ancylostoma ceylanicum</name>
    <dbReference type="NCBI Taxonomy" id="53326"/>
    <lineage>
        <taxon>Eukaryota</taxon>
        <taxon>Metazoa</taxon>
        <taxon>Ecdysozoa</taxon>
        <taxon>Nematoda</taxon>
        <taxon>Chromadorea</taxon>
        <taxon>Rhabditida</taxon>
        <taxon>Rhabditina</taxon>
        <taxon>Rhabditomorpha</taxon>
        <taxon>Strongyloidea</taxon>
        <taxon>Ancylostomatidae</taxon>
        <taxon>Ancylostomatinae</taxon>
        <taxon>Ancylostoma</taxon>
    </lineage>
</organism>
<sequence>MQTRSKDSWARPFCRMPGAYPQVMAAWALNPKFLEPACVVLLSVSVVGTRSHGIFRASGLRQHCQAAKPDHENSASGPRHGCHPLYRRSLARHFCLSDLYSTHLGCARSCCLGNCPG</sequence>
<accession>A0A016V7G1</accession>
<keyword evidence="2" id="KW-1185">Reference proteome</keyword>
<dbReference type="AlphaFoldDB" id="A0A016V7G1"/>
<gene>
    <name evidence="1" type="primary">Acey_s0015.g2724</name>
    <name evidence="1" type="ORF">Y032_0015g2724</name>
</gene>
<evidence type="ECO:0000313" key="2">
    <source>
        <dbReference type="Proteomes" id="UP000024635"/>
    </source>
</evidence>
<dbReference type="Proteomes" id="UP000024635">
    <property type="component" value="Unassembled WGS sequence"/>
</dbReference>
<comment type="caution">
    <text evidence="1">The sequence shown here is derived from an EMBL/GenBank/DDBJ whole genome shotgun (WGS) entry which is preliminary data.</text>
</comment>
<name>A0A016V7G1_9BILA</name>
<dbReference type="EMBL" id="JARK01001351">
    <property type="protein sequence ID" value="EYC23564.1"/>
    <property type="molecule type" value="Genomic_DNA"/>
</dbReference>
<protein>
    <submittedName>
        <fullName evidence="1">Uncharacterized protein</fullName>
    </submittedName>
</protein>